<dbReference type="SUPFAM" id="SSF69318">
    <property type="entry name" value="Integrin alpha N-terminal domain"/>
    <property type="match status" value="3"/>
</dbReference>
<feature type="domain" description="ASPIC/UnbV" evidence="2">
    <location>
        <begin position="556"/>
        <end position="622"/>
    </location>
</feature>
<dbReference type="Gene3D" id="2.130.10.130">
    <property type="entry name" value="Integrin alpha, N-terminal"/>
    <property type="match status" value="3"/>
</dbReference>
<keyword evidence="4" id="KW-1185">Reference proteome</keyword>
<dbReference type="Proteomes" id="UP000251993">
    <property type="component" value="Chromosome"/>
</dbReference>
<evidence type="ECO:0000256" key="1">
    <source>
        <dbReference type="ARBA" id="ARBA00022729"/>
    </source>
</evidence>
<evidence type="ECO:0000313" key="4">
    <source>
        <dbReference type="Proteomes" id="UP000251993"/>
    </source>
</evidence>
<dbReference type="Pfam" id="PF13517">
    <property type="entry name" value="FG-GAP_3"/>
    <property type="match status" value="4"/>
</dbReference>
<gene>
    <name evidence="3" type="ORF">DR864_13815</name>
</gene>
<reference evidence="3 4" key="1">
    <citation type="submission" date="2018-07" db="EMBL/GenBank/DDBJ databases">
        <title>Genome sequencing of Runella.</title>
        <authorList>
            <person name="Baek M.-G."/>
            <person name="Yi H."/>
        </authorList>
    </citation>
    <scope>NUCLEOTIDE SEQUENCE [LARGE SCALE GENOMIC DNA]</scope>
    <source>
        <strain evidence="3 4">HYN0085</strain>
    </source>
</reference>
<protein>
    <submittedName>
        <fullName evidence="3">RNA-binding protein</fullName>
    </submittedName>
</protein>
<dbReference type="InterPro" id="IPR028994">
    <property type="entry name" value="Integrin_alpha_N"/>
</dbReference>
<proteinExistence type="predicted"/>
<dbReference type="EMBL" id="CP030850">
    <property type="protein sequence ID" value="AXE18749.1"/>
    <property type="molecule type" value="Genomic_DNA"/>
</dbReference>
<accession>A0A344TJC8</accession>
<dbReference type="InterPro" id="IPR013517">
    <property type="entry name" value="FG-GAP"/>
</dbReference>
<dbReference type="InterPro" id="IPR011519">
    <property type="entry name" value="UnbV_ASPIC"/>
</dbReference>
<dbReference type="Pfam" id="PF01839">
    <property type="entry name" value="FG-GAP"/>
    <property type="match status" value="1"/>
</dbReference>
<organism evidence="3 4">
    <name type="scientific">Runella rosea</name>
    <dbReference type="NCBI Taxonomy" id="2259595"/>
    <lineage>
        <taxon>Bacteria</taxon>
        <taxon>Pseudomonadati</taxon>
        <taxon>Bacteroidota</taxon>
        <taxon>Cytophagia</taxon>
        <taxon>Cytophagales</taxon>
        <taxon>Spirosomataceae</taxon>
        <taxon>Runella</taxon>
    </lineage>
</organism>
<dbReference type="InterPro" id="IPR027039">
    <property type="entry name" value="Crtac1"/>
</dbReference>
<name>A0A344TJC8_9BACT</name>
<dbReference type="PROSITE" id="PS51257">
    <property type="entry name" value="PROKAR_LIPOPROTEIN"/>
    <property type="match status" value="1"/>
</dbReference>
<keyword evidence="1" id="KW-0732">Signal</keyword>
<evidence type="ECO:0000313" key="3">
    <source>
        <dbReference type="EMBL" id="AXE18749.1"/>
    </source>
</evidence>
<dbReference type="Pfam" id="PF07593">
    <property type="entry name" value="UnbV_ASPIC"/>
    <property type="match status" value="1"/>
</dbReference>
<dbReference type="PANTHER" id="PTHR16026:SF0">
    <property type="entry name" value="CARTILAGE ACIDIC PROTEIN 1"/>
    <property type="match status" value="1"/>
</dbReference>
<dbReference type="AlphaFoldDB" id="A0A344TJC8"/>
<dbReference type="KEGG" id="run:DR864_13815"/>
<dbReference type="OrthoDB" id="1488345at2"/>
<dbReference type="PANTHER" id="PTHR16026">
    <property type="entry name" value="CARTILAGE ACIDIC PROTEIN 1"/>
    <property type="match status" value="1"/>
</dbReference>
<evidence type="ECO:0000259" key="2">
    <source>
        <dbReference type="Pfam" id="PF07593"/>
    </source>
</evidence>
<sequence length="1122" mass="124551">MIDLMMKNKWGIGLVALLFVSGCQSDPTLFERLDASDTGITFTNQLTETETANILAYEYFYNGGGVAVGDFNNDGLPDVYLTGNQVPNKLFINRGNLHFDDVTEQAGVAGRTGSWKTGVTLADVNADGWLDIYVCYSGSFPAEKRKNQLFINLGSTNKSQKEVQFREQAEAYGIADAGYSTQGLFFDYDTDGDVDLFVLNHNLRGYQRKEAAYLKKEFDADAGDRLYRNDGGHFTDVTKEAGIISNALGFGLGIATGDFNGDNKPDLYVCNDYVEEDYAYLNNGDGTFSERGKEMMGHFSYSTMGVDIADVNNDALPDIFTTDMLPEDNRRQKILSWPDNWNVQQAMLENGFHWQNMRNMLQMNQGMTEHGTRNMEKGNHLSGQARLEYPLFAEVGQLAGVQATDWSWAGLLADFDNDGLKDLFVSNGFVRDYTDLDFVKYYADEQMNGEGKKSRKSLLDHLQKMPATPTHHYVFKNETAKGNQVQFANKVKEWGFEHSIIACGAAYADFDLDGDIDLITCNTNEPTSLYKNQQQEQQPQNFVKIKLKGDGANAFGIGAKVYVYADGQVQYQEFTPTRGFQACMYDDLHFGLGKTPKIDSVRVLWPSNKSQLLTSVALNKTHLVEENKAVPFEPSLLLPKEKPIFKETNVLNFTHHENPAIDFNAQILLPYLYSSGGPRMAKGDVNGDGLEDIYVGGATDQAGQLFLQTNSGLFTPNTQPAFEADKAFEDRDAVFFDADGDRDLDLYVVSGEYDVNYAQLQDRLYLNNGKGAFSRSLMGQIPEIMLNKTCVEAFDADGDGDMDLFLGGGVQTANFPYATESHLLQNDGKGHFVIAQKWDLGLVTDVAVADINTDNAPDLIVSAEWKPIQVLENQKKGLHFTLSTVPSVGLWSRIAPADLDGDGDVDFVVGNVGLNTALKATNQQPMTLYYDDFDQNGRLDPFIAYFNQGQVYPLAGRDEALEQLAPLRKNFIDYKSYSTATAEEVLGQEWSARAVKLKVNELRTGILMNEKGRLTFKPLPLTAQTSPIYAIATADFDGDGKTDILLAGNQSNFRIRIGKTDANQGIVFKGNGKGDFEYLRQDQSGLALKGDVRDVQTVGNQFIFGVNNGKVQTYFFSRKTAK</sequence>